<feature type="compositionally biased region" description="Polar residues" evidence="1">
    <location>
        <begin position="271"/>
        <end position="288"/>
    </location>
</feature>
<dbReference type="OMA" id="WRLIWMS"/>
<dbReference type="SUPFAM" id="SSF48097">
    <property type="entry name" value="Regulator of G-protein signaling, RGS"/>
    <property type="match status" value="1"/>
</dbReference>
<dbReference type="PROSITE" id="PS50132">
    <property type="entry name" value="RGS"/>
    <property type="match status" value="1"/>
</dbReference>
<dbReference type="AlphaFoldDB" id="A0A6A5C8C2"/>
<keyword evidence="5" id="KW-1185">Reference proteome</keyword>
<feature type="compositionally biased region" description="Low complexity" evidence="1">
    <location>
        <begin position="676"/>
        <end position="686"/>
    </location>
</feature>
<feature type="transmembrane region" description="Helical" evidence="2">
    <location>
        <begin position="110"/>
        <end position="127"/>
    </location>
</feature>
<dbReference type="PANTHER" id="PTHR10845">
    <property type="entry name" value="REGULATOR OF G PROTEIN SIGNALING"/>
    <property type="match status" value="1"/>
</dbReference>
<gene>
    <name evidence="4" type="ORF">FDP41_011859</name>
</gene>
<dbReference type="InterPro" id="IPR044926">
    <property type="entry name" value="RGS_subdomain_2"/>
</dbReference>
<feature type="compositionally biased region" description="Polar residues" evidence="1">
    <location>
        <begin position="187"/>
        <end position="222"/>
    </location>
</feature>
<feature type="transmembrane region" description="Helical" evidence="2">
    <location>
        <begin position="76"/>
        <end position="98"/>
    </location>
</feature>
<evidence type="ECO:0000313" key="5">
    <source>
        <dbReference type="Proteomes" id="UP000444721"/>
    </source>
</evidence>
<feature type="transmembrane region" description="Helical" evidence="2">
    <location>
        <begin position="499"/>
        <end position="521"/>
    </location>
</feature>
<dbReference type="InterPro" id="IPR036305">
    <property type="entry name" value="RGS_sf"/>
</dbReference>
<organism evidence="4 5">
    <name type="scientific">Naegleria fowleri</name>
    <name type="common">Brain eating amoeba</name>
    <dbReference type="NCBI Taxonomy" id="5763"/>
    <lineage>
        <taxon>Eukaryota</taxon>
        <taxon>Discoba</taxon>
        <taxon>Heterolobosea</taxon>
        <taxon>Tetramitia</taxon>
        <taxon>Eutetramitia</taxon>
        <taxon>Vahlkampfiidae</taxon>
        <taxon>Naegleria</taxon>
    </lineage>
</organism>
<protein>
    <recommendedName>
        <fullName evidence="3">RGS domain-containing protein</fullName>
    </recommendedName>
</protein>
<evidence type="ECO:0000256" key="1">
    <source>
        <dbReference type="SAM" id="MobiDB-lite"/>
    </source>
</evidence>
<dbReference type="InterPro" id="IPR016137">
    <property type="entry name" value="RGS"/>
</dbReference>
<dbReference type="OrthoDB" id="196547at2759"/>
<sequence>MSFSSSFSFTIPFNHPESPPLIQTILFSLLQSSSPTINNNNNSTTSNETICDPILLNNGTEKVEYGLCPEQVSSQAVTGIFFGTYVMAMTATALGIIFTRHVPLIKYRGVAVMVASLLMTGLFAMLFNLRMTIGRKTPVVFLPTLLRLWRLIWMSRLNKTRVELFRLEAAMIKNGQESQQSRKRRATTSGGDSESNPHSNGADLQTDVATTNNSPVPMTVLTSVADDEYSVDTDSDSDTDSTSDAGSVMMEMEHHQDLSPPALSSSSGSSTDLFNVNNSGSATPNGHSSPLPLLPNTSNVFGNSNNSTSTFTNNGEGNQLPTNLKRQLSKASALHKTVLANTVGTVALEDLGKYIALEKKILRMQYITSWWFYLIVVIVLSAAHLLVWLICGLVETFVLSSNPSSTKFTYSNDFFNFSHGCGVGMGLLIAVALEGFLYVIVIAILLVFTLREDNDTWRLRWETLSVIVFWAIWLILYLIFGFIPIVQTLTDAYFPYGDILFFGVVTDNIITAVIPVVRALVTLVPKEKEEQNEEQLTREKAALVKLLKNKKMFEILLAFAKQSFCPESILAWKEIQMYRRKGNAKSRRKLAKAIYNKYIKPDSPMELNLPSKFNKEEIGRMIDDTSQPLPKEFFRALSNHCEQDMKDVLDRLRKRDKRVQEFMLKHTVVATDKDAPQAPQATQPTTNGTSSV</sequence>
<dbReference type="PANTHER" id="PTHR10845:SF192">
    <property type="entry name" value="DOUBLE HIT, ISOFORM B"/>
    <property type="match status" value="1"/>
</dbReference>
<keyword evidence="2" id="KW-0812">Transmembrane</keyword>
<comment type="caution">
    <text evidence="4">The sequence shown here is derived from an EMBL/GenBank/DDBJ whole genome shotgun (WGS) entry which is preliminary data.</text>
</comment>
<feature type="domain" description="RGS" evidence="3">
    <location>
        <begin position="542"/>
        <end position="633"/>
    </location>
</feature>
<evidence type="ECO:0000313" key="4">
    <source>
        <dbReference type="EMBL" id="KAF0981998.1"/>
    </source>
</evidence>
<evidence type="ECO:0000256" key="2">
    <source>
        <dbReference type="SAM" id="Phobius"/>
    </source>
</evidence>
<feature type="compositionally biased region" description="Low complexity" evidence="1">
    <location>
        <begin position="258"/>
        <end position="270"/>
    </location>
</feature>
<feature type="region of interest" description="Disordered" evidence="1">
    <location>
        <begin position="671"/>
        <end position="692"/>
    </location>
</feature>
<dbReference type="Gene3D" id="1.10.167.10">
    <property type="entry name" value="Regulator of G-protein Signalling 4, domain 2"/>
    <property type="match status" value="1"/>
</dbReference>
<evidence type="ECO:0000259" key="3">
    <source>
        <dbReference type="PROSITE" id="PS50132"/>
    </source>
</evidence>
<keyword evidence="2" id="KW-1133">Transmembrane helix</keyword>
<name>A0A6A5C8C2_NAEFO</name>
<dbReference type="Pfam" id="PF00615">
    <property type="entry name" value="RGS"/>
    <property type="match status" value="1"/>
</dbReference>
<dbReference type="EMBL" id="VFQX01000012">
    <property type="protein sequence ID" value="KAF0981998.1"/>
    <property type="molecule type" value="Genomic_DNA"/>
</dbReference>
<dbReference type="SMART" id="SM00315">
    <property type="entry name" value="RGS"/>
    <property type="match status" value="1"/>
</dbReference>
<proteinExistence type="predicted"/>
<dbReference type="VEuPathDB" id="AmoebaDB:NfTy_022200"/>
<dbReference type="RefSeq" id="XP_044566711.1">
    <property type="nucleotide sequence ID" value="XM_044702314.1"/>
</dbReference>
<accession>A0A6A5C8C2</accession>
<feature type="region of interest" description="Disordered" evidence="1">
    <location>
        <begin position="175"/>
        <end position="323"/>
    </location>
</feature>
<dbReference type="CDD" id="cd07440">
    <property type="entry name" value="RGS"/>
    <property type="match status" value="1"/>
</dbReference>
<dbReference type="VEuPathDB" id="AmoebaDB:FDP41_011859"/>
<feature type="transmembrane region" description="Helical" evidence="2">
    <location>
        <begin position="417"/>
        <end position="450"/>
    </location>
</feature>
<feature type="compositionally biased region" description="Acidic residues" evidence="1">
    <location>
        <begin position="225"/>
        <end position="241"/>
    </location>
</feature>
<reference evidence="4 5" key="1">
    <citation type="journal article" date="2019" name="Sci. Rep.">
        <title>Nanopore sequencing improves the draft genome of the human pathogenic amoeba Naegleria fowleri.</title>
        <authorList>
            <person name="Liechti N."/>
            <person name="Schurch N."/>
            <person name="Bruggmann R."/>
            <person name="Wittwer M."/>
        </authorList>
    </citation>
    <scope>NUCLEOTIDE SEQUENCE [LARGE SCALE GENOMIC DNA]</scope>
    <source>
        <strain evidence="4 5">ATCC 30894</strain>
    </source>
</reference>
<dbReference type="VEuPathDB" id="AmoebaDB:NF0049910"/>
<dbReference type="GeneID" id="68119074"/>
<feature type="transmembrane region" description="Helical" evidence="2">
    <location>
        <begin position="370"/>
        <end position="397"/>
    </location>
</feature>
<feature type="transmembrane region" description="Helical" evidence="2">
    <location>
        <begin position="462"/>
        <end position="487"/>
    </location>
</feature>
<feature type="compositionally biased region" description="Low complexity" evidence="1">
    <location>
        <begin position="296"/>
        <end position="318"/>
    </location>
</feature>
<dbReference type="Proteomes" id="UP000444721">
    <property type="component" value="Unassembled WGS sequence"/>
</dbReference>
<keyword evidence="2" id="KW-0472">Membrane</keyword>